<evidence type="ECO:0000256" key="8">
    <source>
        <dbReference type="ARBA" id="ARBA00022840"/>
    </source>
</evidence>
<dbReference type="GO" id="GO:0003677">
    <property type="term" value="F:DNA binding"/>
    <property type="evidence" value="ECO:0007669"/>
    <property type="project" value="UniProtKB-KW"/>
</dbReference>
<dbReference type="Pfam" id="PF18766">
    <property type="entry name" value="SWI2_SNF2"/>
    <property type="match status" value="1"/>
</dbReference>
<keyword evidence="7 10" id="KW-0378">Hydrolase</keyword>
<evidence type="ECO:0000256" key="7">
    <source>
        <dbReference type="ARBA" id="ARBA00022801"/>
    </source>
</evidence>
<dbReference type="PANTHER" id="PTHR30195:SF16">
    <property type="entry name" value="TYPE I RESTRICTION ENZYME ENDONUCLEASE SUBUNIT"/>
    <property type="match status" value="1"/>
</dbReference>
<keyword evidence="3" id="KW-0540">Nuclease</keyword>
<comment type="similarity">
    <text evidence="2 10">Belongs to the HsdR family.</text>
</comment>
<dbReference type="PROSITE" id="PS51192">
    <property type="entry name" value="HELICASE_ATP_BIND_1"/>
    <property type="match status" value="1"/>
</dbReference>
<name>A0A380U1F9_9PAST</name>
<reference evidence="12 13" key="1">
    <citation type="submission" date="2018-06" db="EMBL/GenBank/DDBJ databases">
        <authorList>
            <consortium name="Pathogen Informatics"/>
            <person name="Doyle S."/>
        </authorList>
    </citation>
    <scope>NUCLEOTIDE SEQUENCE [LARGE SCALE GENOMIC DNA]</scope>
    <source>
        <strain evidence="12 13">NCTC10801</strain>
    </source>
</reference>
<evidence type="ECO:0000256" key="3">
    <source>
        <dbReference type="ARBA" id="ARBA00022722"/>
    </source>
</evidence>
<comment type="function">
    <text evidence="10">Subunit R is required for both nuclease and ATPase activities, but not for modification.</text>
</comment>
<dbReference type="PANTHER" id="PTHR30195">
    <property type="entry name" value="TYPE I SITE-SPECIFIC DEOXYRIBONUCLEASE PROTEIN SUBUNIT M AND R"/>
    <property type="match status" value="1"/>
</dbReference>
<dbReference type="Pfam" id="PF04313">
    <property type="entry name" value="HSDR_N"/>
    <property type="match status" value="1"/>
</dbReference>
<evidence type="ECO:0000259" key="11">
    <source>
        <dbReference type="PROSITE" id="PS51192"/>
    </source>
</evidence>
<evidence type="ECO:0000256" key="4">
    <source>
        <dbReference type="ARBA" id="ARBA00022741"/>
    </source>
</evidence>
<keyword evidence="4 10" id="KW-0547">Nucleotide-binding</keyword>
<dbReference type="CDD" id="cd18800">
    <property type="entry name" value="SF2_C_EcoR124I-like"/>
    <property type="match status" value="1"/>
</dbReference>
<dbReference type="GO" id="GO:0009307">
    <property type="term" value="P:DNA restriction-modification system"/>
    <property type="evidence" value="ECO:0007669"/>
    <property type="project" value="UniProtKB-KW"/>
</dbReference>
<dbReference type="EC" id="3.1.21.3" evidence="10"/>
<dbReference type="InterPro" id="IPR027417">
    <property type="entry name" value="P-loop_NTPase"/>
</dbReference>
<evidence type="ECO:0000256" key="2">
    <source>
        <dbReference type="ARBA" id="ARBA00008598"/>
    </source>
</evidence>
<dbReference type="InterPro" id="IPR051268">
    <property type="entry name" value="Type-I_R_enzyme_R_subunit"/>
</dbReference>
<keyword evidence="13" id="KW-1185">Reference proteome</keyword>
<sequence>MPKSTSELAFEQSVIRSLEDNGWRYRPDLSHTTEETLLAHWRDILYQRNIERLKDQPLTDDEFEQIKSQIFAINSPLEAARFLSTGQVMISRVLNGVKSDIILECFWSHDVAGGKNSYEVVNQITRKKNRATGRDHRFDVTLLISGIPVIHLELKREGVSLSNAYWQIRDYMANGDFGNFYSLVQIFGILNGDESRYFARPTDHRSFNPAFCFGWADFDNKRIDESSQFIKHALRVPMGHKLMSLYTIADKPKGVLKVLRSYQIYAVEQILSRLQKCQFNGSEQDFLGGYIWHTTGSGKTMTSFKTAQLASELKQVDKVVFLADRNELVKQTVNEYSGFVDDEDDVTATKNSHKLLTALLGPKQRLIVTSIQKMDNVAKMGKQQKLEKTNIVFIVDEAHRSTSGEMLMRIRRHYPTAVWFGFTGTPILLDEQANTKTADLFGNPLHIYSVADGILDKNVLGFEVRQNFPIPTKKLRDAVALWKDSSYGEVYRDWLDPKKVSDLEIEQELSKSFYDKPEWVEQVAKHILDTWLQNSYNRKFSAMLAVNDIRSANRYFNALKQNHLGLKIAVIYDSNGDYDEGSFEDTTELEQAIIHYNQQFGTHFGLDTVPQYKEDLMNRLARREEYKKIITEAPEKQLDLVIVVWQLLTGFDAPYVNTLYLDKTLDYANLIQAFSRTNRILNNDKPQGIIEYFRTPIRMEKNIETAFKLYSNKKEAGAFFVPSKEENLAKINRTFADICRLFPEETDLTSGEILPDFSKLPKDEEAQKQFAKFFNELEKTMIALRQQGVSWDKVEEAEKLTFSETQYHELQARYADLDKLNRDPSVKKPKFDIDPMLVSGDTLVIDKTYLMKLLNDLAQAQATEQAEQAQALEAHILPLFNQLRENDRLHAERILADVKSGKIKQVDNFEVLLDQYRSESEQTTVSDFIALFGLDRTSFQKLQAHHVLGKDDWKDFGLLDNLIRTADQTLVMTQFVQEKPNDNPNPLKLKGYLREKIKTEIERIILAR</sequence>
<keyword evidence="9 10" id="KW-0238">DNA-binding</keyword>
<feature type="domain" description="Helicase ATP-binding" evidence="11">
    <location>
        <begin position="280"/>
        <end position="444"/>
    </location>
</feature>
<dbReference type="InterPro" id="IPR055180">
    <property type="entry name" value="HsdR_RecA-like_helicase_dom_2"/>
</dbReference>
<dbReference type="Pfam" id="PF12008">
    <property type="entry name" value="EcoR124_C"/>
    <property type="match status" value="1"/>
</dbReference>
<dbReference type="AlphaFoldDB" id="A0A380U1F9"/>
<evidence type="ECO:0000313" key="12">
    <source>
        <dbReference type="EMBL" id="SUT94893.1"/>
    </source>
</evidence>
<dbReference type="GO" id="GO:0009035">
    <property type="term" value="F:type I site-specific deoxyribonuclease activity"/>
    <property type="evidence" value="ECO:0007669"/>
    <property type="project" value="UniProtKB-EC"/>
</dbReference>
<dbReference type="Pfam" id="PF22679">
    <property type="entry name" value="T1R_D3-like"/>
    <property type="match status" value="1"/>
</dbReference>
<keyword evidence="5 10" id="KW-0680">Restriction system</keyword>
<protein>
    <recommendedName>
        <fullName evidence="10">Type I restriction enzyme endonuclease subunit</fullName>
        <shortName evidence="10">R protein</shortName>
        <ecNumber evidence="10">3.1.21.3</ecNumber>
    </recommendedName>
</protein>
<dbReference type="SMART" id="SM00487">
    <property type="entry name" value="DEXDc"/>
    <property type="match status" value="1"/>
</dbReference>
<keyword evidence="6" id="KW-0255">Endonuclease</keyword>
<dbReference type="OrthoDB" id="9758243at2"/>
<evidence type="ECO:0000256" key="5">
    <source>
        <dbReference type="ARBA" id="ARBA00022747"/>
    </source>
</evidence>
<evidence type="ECO:0000256" key="1">
    <source>
        <dbReference type="ARBA" id="ARBA00000851"/>
    </source>
</evidence>
<gene>
    <name evidence="12" type="primary">hsdR</name>
    <name evidence="12" type="ORF">NCTC10801_02325</name>
</gene>
<dbReference type="Gene3D" id="3.40.50.300">
    <property type="entry name" value="P-loop containing nucleotide triphosphate hydrolases"/>
    <property type="match status" value="2"/>
</dbReference>
<evidence type="ECO:0000313" key="13">
    <source>
        <dbReference type="Proteomes" id="UP000254649"/>
    </source>
</evidence>
<dbReference type="InterPro" id="IPR040980">
    <property type="entry name" value="SWI2_SNF2"/>
</dbReference>
<dbReference type="GO" id="GO:0005524">
    <property type="term" value="F:ATP binding"/>
    <property type="evidence" value="ECO:0007669"/>
    <property type="project" value="UniProtKB-KW"/>
</dbReference>
<proteinExistence type="inferred from homology"/>
<evidence type="ECO:0000256" key="6">
    <source>
        <dbReference type="ARBA" id="ARBA00022759"/>
    </source>
</evidence>
<evidence type="ECO:0000256" key="10">
    <source>
        <dbReference type="RuleBase" id="RU364115"/>
    </source>
</evidence>
<dbReference type="EMBL" id="UFRQ01000003">
    <property type="protein sequence ID" value="SUT94893.1"/>
    <property type="molecule type" value="Genomic_DNA"/>
</dbReference>
<dbReference type="InterPro" id="IPR007409">
    <property type="entry name" value="Restrct_endonuc_type1_HsdR_N"/>
</dbReference>
<dbReference type="InterPro" id="IPR022625">
    <property type="entry name" value="TypeI_RM_Rsu_C"/>
</dbReference>
<keyword evidence="8 10" id="KW-0067">ATP-binding</keyword>
<dbReference type="Proteomes" id="UP000254649">
    <property type="component" value="Unassembled WGS sequence"/>
</dbReference>
<dbReference type="CDD" id="cd22332">
    <property type="entry name" value="HsdR_N"/>
    <property type="match status" value="1"/>
</dbReference>
<dbReference type="Gene3D" id="3.90.1570.50">
    <property type="match status" value="1"/>
</dbReference>
<accession>A0A380U1F9</accession>
<dbReference type="InterPro" id="IPR004473">
    <property type="entry name" value="Restrct_endonuc_typeI_HsdR"/>
</dbReference>
<organism evidence="12 13">
    <name type="scientific">[Actinobacillus] rossii</name>
    <dbReference type="NCBI Taxonomy" id="123820"/>
    <lineage>
        <taxon>Bacteria</taxon>
        <taxon>Pseudomonadati</taxon>
        <taxon>Pseudomonadota</taxon>
        <taxon>Gammaproteobacteria</taxon>
        <taxon>Pasteurellales</taxon>
        <taxon>Pasteurellaceae</taxon>
    </lineage>
</organism>
<comment type="catalytic activity">
    <reaction evidence="1 10">
        <text>Endonucleolytic cleavage of DNA to give random double-stranded fragments with terminal 5'-phosphates, ATP is simultaneously hydrolyzed.</text>
        <dbReference type="EC" id="3.1.21.3"/>
    </reaction>
</comment>
<dbReference type="REBASE" id="377949">
    <property type="entry name" value="Aro10801IP"/>
</dbReference>
<evidence type="ECO:0000256" key="9">
    <source>
        <dbReference type="ARBA" id="ARBA00023125"/>
    </source>
</evidence>
<comment type="subunit">
    <text evidence="10">The type I restriction/modification system is composed of three polypeptides R, M and S.</text>
</comment>
<dbReference type="SUPFAM" id="SSF52540">
    <property type="entry name" value="P-loop containing nucleoside triphosphate hydrolases"/>
    <property type="match status" value="2"/>
</dbReference>
<dbReference type="NCBIfam" id="TIGR00348">
    <property type="entry name" value="hsdR"/>
    <property type="match status" value="1"/>
</dbReference>
<dbReference type="InterPro" id="IPR014001">
    <property type="entry name" value="Helicase_ATP-bd"/>
</dbReference>